<reference evidence="1" key="2">
    <citation type="journal article" date="2023" name="IMA Fungus">
        <title>Comparative genomic study of the Penicillium genus elucidates a diverse pangenome and 15 lateral gene transfer events.</title>
        <authorList>
            <person name="Petersen C."/>
            <person name="Sorensen T."/>
            <person name="Nielsen M.R."/>
            <person name="Sondergaard T.E."/>
            <person name="Sorensen J.L."/>
            <person name="Fitzpatrick D.A."/>
            <person name="Frisvad J.C."/>
            <person name="Nielsen K.L."/>
        </authorList>
    </citation>
    <scope>NUCLEOTIDE SEQUENCE</scope>
    <source>
        <strain evidence="1">IBT 34128</strain>
    </source>
</reference>
<dbReference type="GeneID" id="81398448"/>
<dbReference type="Proteomes" id="UP001141434">
    <property type="component" value="Unassembled WGS sequence"/>
</dbReference>
<dbReference type="SUPFAM" id="SSF81383">
    <property type="entry name" value="F-box domain"/>
    <property type="match status" value="1"/>
</dbReference>
<proteinExistence type="predicted"/>
<dbReference type="RefSeq" id="XP_056507572.1">
    <property type="nucleotide sequence ID" value="XM_056659279.1"/>
</dbReference>
<dbReference type="EMBL" id="JAPMSZ010000011">
    <property type="protein sequence ID" value="KAJ5084175.1"/>
    <property type="molecule type" value="Genomic_DNA"/>
</dbReference>
<comment type="caution">
    <text evidence="1">The sequence shown here is derived from an EMBL/GenBank/DDBJ whole genome shotgun (WGS) entry which is preliminary data.</text>
</comment>
<protein>
    <recommendedName>
        <fullName evidence="3">F-box domain-containing protein</fullName>
    </recommendedName>
</protein>
<dbReference type="AlphaFoldDB" id="A0A9W9ELY4"/>
<accession>A0A9W9ELY4</accession>
<evidence type="ECO:0008006" key="3">
    <source>
        <dbReference type="Google" id="ProtNLM"/>
    </source>
</evidence>
<organism evidence="1 2">
    <name type="scientific">Penicillium alfredii</name>
    <dbReference type="NCBI Taxonomy" id="1506179"/>
    <lineage>
        <taxon>Eukaryota</taxon>
        <taxon>Fungi</taxon>
        <taxon>Dikarya</taxon>
        <taxon>Ascomycota</taxon>
        <taxon>Pezizomycotina</taxon>
        <taxon>Eurotiomycetes</taxon>
        <taxon>Eurotiomycetidae</taxon>
        <taxon>Eurotiales</taxon>
        <taxon>Aspergillaceae</taxon>
        <taxon>Penicillium</taxon>
    </lineage>
</organism>
<name>A0A9W9ELY4_9EURO</name>
<evidence type="ECO:0000313" key="2">
    <source>
        <dbReference type="Proteomes" id="UP001141434"/>
    </source>
</evidence>
<dbReference type="OrthoDB" id="9984533at2759"/>
<evidence type="ECO:0000313" key="1">
    <source>
        <dbReference type="EMBL" id="KAJ5084175.1"/>
    </source>
</evidence>
<dbReference type="InterPro" id="IPR036047">
    <property type="entry name" value="F-box-like_dom_sf"/>
</dbReference>
<sequence length="934" mass="103493">MGGFDLYCVVCGAGLSSHGWDPEVLPGETTAWMEDIRLIGQNPEKTSINKAFISGRALYDDSGFFDVEPGDDPNFPTVNQIDYNRDGLAMIRGFDWEESIGLVVPFHTACHQLLQEDISHWLRKRDRVNTDVLYQTLKSFADENDECANCLNRVDYGEISKLQDQYWGPQAGDEVFGAHPIAIPELETYYKDLPLLTTSKEEERQNRWHLKETTPDRDPFAKLAPELLLMVLDNLPIPSLNSARAASCAIARLKLDNGFWYGKIRHDMAWLYDLPKHNAVASQNLDWAQVYQDLLSRSQSDNQIKVEGLVNRRRVWGICDQIAAQFSDYQKAADDRNGRQCPILAEAISTRMARLAEPEQADDETASLLLIGDFPEMDHPRPTICVYWSSEGFLSGLRVRHDSDSSVNPKNVVGKNDNLTVCNEVAIKHGDWLRGLIVTTHLVMTSDKNPQHQRKIVGLQLLFARGESIQLGDGNGDARLVHVKNDLLVGLIAQWSPAGNINGISLLQCPVLGRSAQAEQLIQLQMHQPYAGSDIDSLCWRDGLPPSEMTLETEHTSNRDPGNKEEMRPMETLIFGHNQEELSTITEISCDVQFGAFEVRYSDQTVQSIGPRTLTMKSLKIDGSGGERIVAIGATTKTLATTIWIGTNRNRQLVVGSHAAGPASMNWRASEIGKAICGLSCFWSSASPQSQLVTVAPLFISVPTTSSETGPAELQQHSCRKDKNGYLWEPEPPPSSWTETGPIYCPREVFGSRIAGSLDWPSKHTTLTWLDCTQSVEKLRLVFAHPTAFLPFSPTSIILEYSDGSVGSVGPTRVATPTDSEGKDGRPWCWCHMASKSDITHEFHYHSEEWTVGGVPLDCIRLWVDNGLHGFQFCSANGESPLWGTCDGQPTETIPFGLSAGQAVGLKAYVDSNSRPVTYKDQIIVALQALAPAS</sequence>
<keyword evidence="2" id="KW-1185">Reference proteome</keyword>
<reference evidence="1" key="1">
    <citation type="submission" date="2022-11" db="EMBL/GenBank/DDBJ databases">
        <authorList>
            <person name="Petersen C."/>
        </authorList>
    </citation>
    <scope>NUCLEOTIDE SEQUENCE</scope>
    <source>
        <strain evidence="1">IBT 34128</strain>
    </source>
</reference>
<gene>
    <name evidence="1" type="ORF">NUU61_008754</name>
</gene>